<dbReference type="SUPFAM" id="SSF82866">
    <property type="entry name" value="Multidrug efflux transporter AcrB transmembrane domain"/>
    <property type="match status" value="2"/>
</dbReference>
<name>A0A516SMJ1_9NEIS</name>
<dbReference type="Gene3D" id="1.20.1640.10">
    <property type="entry name" value="Multidrug efflux transporter AcrB transmembrane domain"/>
    <property type="match status" value="2"/>
</dbReference>
<keyword evidence="2" id="KW-1003">Cell membrane</keyword>
<comment type="subcellular location">
    <subcellularLocation>
        <location evidence="1">Cell membrane</location>
        <topology evidence="1">Multi-pass membrane protein</topology>
    </subcellularLocation>
</comment>
<evidence type="ECO:0000313" key="9">
    <source>
        <dbReference type="Proteomes" id="UP000317550"/>
    </source>
</evidence>
<evidence type="ECO:0000313" key="8">
    <source>
        <dbReference type="EMBL" id="QDQ29360.1"/>
    </source>
</evidence>
<evidence type="ECO:0000256" key="1">
    <source>
        <dbReference type="ARBA" id="ARBA00004651"/>
    </source>
</evidence>
<feature type="transmembrane region" description="Helical" evidence="6">
    <location>
        <begin position="630"/>
        <end position="651"/>
    </location>
</feature>
<dbReference type="GO" id="GO:0005886">
    <property type="term" value="C:plasma membrane"/>
    <property type="evidence" value="ECO:0007669"/>
    <property type="project" value="UniProtKB-SubCell"/>
</dbReference>
<accession>A0A516SMJ1</accession>
<feature type="transmembrane region" description="Helical" evidence="6">
    <location>
        <begin position="682"/>
        <end position="703"/>
    </location>
</feature>
<dbReference type="PANTHER" id="PTHR33406:SF13">
    <property type="entry name" value="MEMBRANE PROTEIN YDFJ"/>
    <property type="match status" value="1"/>
</dbReference>
<evidence type="ECO:0000256" key="6">
    <source>
        <dbReference type="SAM" id="Phobius"/>
    </source>
</evidence>
<dbReference type="KEGG" id="cari:FNU76_16380"/>
<keyword evidence="5 6" id="KW-0472">Membrane</keyword>
<feature type="transmembrane region" description="Helical" evidence="6">
    <location>
        <begin position="371"/>
        <end position="392"/>
    </location>
</feature>
<evidence type="ECO:0000256" key="2">
    <source>
        <dbReference type="ARBA" id="ARBA00022475"/>
    </source>
</evidence>
<gene>
    <name evidence="8" type="ORF">FNU76_16380</name>
</gene>
<feature type="transmembrane region" description="Helical" evidence="6">
    <location>
        <begin position="276"/>
        <end position="297"/>
    </location>
</feature>
<dbReference type="InterPro" id="IPR050545">
    <property type="entry name" value="Mycobact_MmpL"/>
</dbReference>
<reference evidence="9" key="1">
    <citation type="submission" date="2019-07" db="EMBL/GenBank/DDBJ databases">
        <title>Chitinimonas sp. nov., isolated from Ny-Alesund, arctica soil.</title>
        <authorList>
            <person name="Xu Q."/>
            <person name="Peng F."/>
        </authorList>
    </citation>
    <scope>NUCLEOTIDE SEQUENCE [LARGE SCALE GENOMIC DNA]</scope>
    <source>
        <strain evidence="9">R3-44</strain>
    </source>
</reference>
<keyword evidence="3 6" id="KW-0812">Transmembrane</keyword>
<feature type="transmembrane region" description="Helical" evidence="6">
    <location>
        <begin position="658"/>
        <end position="676"/>
    </location>
</feature>
<evidence type="ECO:0000256" key="4">
    <source>
        <dbReference type="ARBA" id="ARBA00022989"/>
    </source>
</evidence>
<feature type="transmembrane region" description="Helical" evidence="6">
    <location>
        <begin position="739"/>
        <end position="758"/>
    </location>
</feature>
<proteinExistence type="predicted"/>
<dbReference type="PANTHER" id="PTHR33406">
    <property type="entry name" value="MEMBRANE PROTEIN MJ1562-RELATED"/>
    <property type="match status" value="1"/>
</dbReference>
<sequence>MRSRRWLALAWAVVVLGILAHQFQFWRASRLDTDVLALLPEDEQNPAVSAAGRQLADQAGRQLAMLVGADDWPAAKQAAAAARTALAGHTDLLQIQAGDAQAFDSTLAFYRPWRDRLLTPAQRDWLRQAGPEEVGGRALMQLYQPAGPKLGEWRDDPLGLWPQWWEARGQETRARPRDGQLWLRAEGRDWILLNYRSRSAGFAASGETPVTEALAQARAAAAAVVPGARLVAIGVPLYAEAAAAQASREMSTIGYGSLAAVLLLVWLTFRSLRPIALVALSLLIGCAAALSVTALLFERVHLITLVFGASLVGVAEDYGFHYFAARQGQPPEQRWRLMRALLPGLALALLTSVLAYLALGLAPFPGLRQMAVFSAVGLLAAFLTVVCWFPALDGGQLPRTVLADRLGRSLMRWPRWRPNRRGWLGLLGLACFIGLGLSQLRSQDDIRQLQSAPPQLIAAQRELGRLLGLPSPVQFYLIEGADAEQVLQRETTLKQRLDRLQAAGVLEGYRAVSDWLPAQSQQRTDAALTAAAEAIALQAVTRASGETASRADFAEPPLLPEQWLASPAAATLRAQWLGRQGDRYYSVLLLRGLDDNRVLPKLAAAAQGLGGVSWIDRTAQISSLMQRYRLMMGGLLVAGYAAVLLVLLWRFRRAAWRALLPTALGSLLTLALFGYLGEPLQLFNALALLLLLGMGVDYGIFLLEHPGDGSAWLAVALAGVSTLLSFGLLALSATPALRAFGLTMLLGEVLIWLLTPFFRPAHPAATLSRSHAP</sequence>
<evidence type="ECO:0000256" key="3">
    <source>
        <dbReference type="ARBA" id="ARBA00022692"/>
    </source>
</evidence>
<dbReference type="EMBL" id="CP041730">
    <property type="protein sequence ID" value="QDQ29360.1"/>
    <property type="molecule type" value="Genomic_DNA"/>
</dbReference>
<dbReference type="AlphaFoldDB" id="A0A516SMJ1"/>
<dbReference type="InterPro" id="IPR004869">
    <property type="entry name" value="MMPL_dom"/>
</dbReference>
<dbReference type="Proteomes" id="UP000317550">
    <property type="component" value="Chromosome"/>
</dbReference>
<protein>
    <submittedName>
        <fullName evidence="8">MMPL family transporter</fullName>
    </submittedName>
</protein>
<keyword evidence="9" id="KW-1185">Reference proteome</keyword>
<feature type="transmembrane region" description="Helical" evidence="6">
    <location>
        <begin position="303"/>
        <end position="325"/>
    </location>
</feature>
<feature type="transmembrane region" description="Helical" evidence="6">
    <location>
        <begin position="252"/>
        <end position="269"/>
    </location>
</feature>
<keyword evidence="4 6" id="KW-1133">Transmembrane helix</keyword>
<evidence type="ECO:0000259" key="7">
    <source>
        <dbReference type="Pfam" id="PF03176"/>
    </source>
</evidence>
<feature type="transmembrane region" description="Helical" evidence="6">
    <location>
        <begin position="337"/>
        <end position="359"/>
    </location>
</feature>
<evidence type="ECO:0000256" key="5">
    <source>
        <dbReference type="ARBA" id="ARBA00023136"/>
    </source>
</evidence>
<dbReference type="OrthoDB" id="9780358at2"/>
<feature type="transmembrane region" description="Helical" evidence="6">
    <location>
        <begin position="422"/>
        <end position="440"/>
    </location>
</feature>
<dbReference type="Pfam" id="PF03176">
    <property type="entry name" value="MMPL"/>
    <property type="match status" value="1"/>
</dbReference>
<organism evidence="8 9">
    <name type="scientific">Chitinimonas arctica</name>
    <dbReference type="NCBI Taxonomy" id="2594795"/>
    <lineage>
        <taxon>Bacteria</taxon>
        <taxon>Pseudomonadati</taxon>
        <taxon>Pseudomonadota</taxon>
        <taxon>Betaproteobacteria</taxon>
        <taxon>Neisseriales</taxon>
        <taxon>Chitinibacteraceae</taxon>
        <taxon>Chitinimonas</taxon>
    </lineage>
</organism>
<feature type="transmembrane region" description="Helical" evidence="6">
    <location>
        <begin position="710"/>
        <end position="733"/>
    </location>
</feature>
<feature type="domain" description="Membrane transport protein MMPL" evidence="7">
    <location>
        <begin position="209"/>
        <end position="414"/>
    </location>
</feature>